<dbReference type="EMBL" id="MGHH01000008">
    <property type="protein sequence ID" value="OGM64613.1"/>
    <property type="molecule type" value="Genomic_DNA"/>
</dbReference>
<proteinExistence type="predicted"/>
<accession>A0A1F8BKP7</accession>
<name>A0A1F8BKP7_9BACT</name>
<dbReference type="AlphaFoldDB" id="A0A1F8BKP7"/>
<dbReference type="SUPFAM" id="SSF88697">
    <property type="entry name" value="PUA domain-like"/>
    <property type="match status" value="1"/>
</dbReference>
<sequence>MWKAISLKQPWADLVCEGKKTVETRKWKTNYRGNLIICSSKKPNIYPNGYALCMVELYDIKPMKMIDEKDACIKLYPGAYSWFLRNLRKIDPPIPIKESLGIFELEIPILLG</sequence>
<comment type="caution">
    <text evidence="2">The sequence shown here is derived from an EMBL/GenBank/DDBJ whole genome shotgun (WGS) entry which is preliminary data.</text>
</comment>
<evidence type="ECO:0000313" key="3">
    <source>
        <dbReference type="Proteomes" id="UP000176725"/>
    </source>
</evidence>
<dbReference type="Gene3D" id="2.30.130.30">
    <property type="entry name" value="Hypothetical protein"/>
    <property type="match status" value="1"/>
</dbReference>
<evidence type="ECO:0000259" key="1">
    <source>
        <dbReference type="SMART" id="SM01022"/>
    </source>
</evidence>
<dbReference type="STRING" id="1802521.A2893_06325"/>
<organism evidence="2 3">
    <name type="scientific">Candidatus Woesebacteria bacterium RIFCSPLOWO2_01_FULL_39_25</name>
    <dbReference type="NCBI Taxonomy" id="1802521"/>
    <lineage>
        <taxon>Bacteria</taxon>
        <taxon>Candidatus Woeseibacteriota</taxon>
    </lineage>
</organism>
<dbReference type="SMART" id="SM01022">
    <property type="entry name" value="ASCH"/>
    <property type="match status" value="1"/>
</dbReference>
<dbReference type="Pfam" id="PF04266">
    <property type="entry name" value="ASCH"/>
    <property type="match status" value="1"/>
</dbReference>
<protein>
    <recommendedName>
        <fullName evidence="1">ASCH domain-containing protein</fullName>
    </recommendedName>
</protein>
<reference evidence="2 3" key="1">
    <citation type="journal article" date="2016" name="Nat. Commun.">
        <title>Thousands of microbial genomes shed light on interconnected biogeochemical processes in an aquifer system.</title>
        <authorList>
            <person name="Anantharaman K."/>
            <person name="Brown C.T."/>
            <person name="Hug L.A."/>
            <person name="Sharon I."/>
            <person name="Castelle C.J."/>
            <person name="Probst A.J."/>
            <person name="Thomas B.C."/>
            <person name="Singh A."/>
            <person name="Wilkins M.J."/>
            <person name="Karaoz U."/>
            <person name="Brodie E.L."/>
            <person name="Williams K.H."/>
            <person name="Hubbard S.S."/>
            <person name="Banfield J.F."/>
        </authorList>
    </citation>
    <scope>NUCLEOTIDE SEQUENCE [LARGE SCALE GENOMIC DNA]</scope>
</reference>
<feature type="domain" description="ASCH" evidence="1">
    <location>
        <begin position="5"/>
        <end position="91"/>
    </location>
</feature>
<gene>
    <name evidence="2" type="ORF">A2893_06325</name>
</gene>
<evidence type="ECO:0000313" key="2">
    <source>
        <dbReference type="EMBL" id="OGM64613.1"/>
    </source>
</evidence>
<dbReference type="Proteomes" id="UP000176725">
    <property type="component" value="Unassembled WGS sequence"/>
</dbReference>
<dbReference type="InterPro" id="IPR015947">
    <property type="entry name" value="PUA-like_sf"/>
</dbReference>
<dbReference type="InterPro" id="IPR007374">
    <property type="entry name" value="ASCH_domain"/>
</dbReference>